<dbReference type="Pfam" id="PF00512">
    <property type="entry name" value="HisKA"/>
    <property type="match status" value="1"/>
</dbReference>
<evidence type="ECO:0000256" key="12">
    <source>
        <dbReference type="ARBA" id="ARBA00023136"/>
    </source>
</evidence>
<dbReference type="Pfam" id="PF02518">
    <property type="entry name" value="HATPase_c"/>
    <property type="match status" value="1"/>
</dbReference>
<evidence type="ECO:0000256" key="7">
    <source>
        <dbReference type="ARBA" id="ARBA00022741"/>
    </source>
</evidence>
<dbReference type="PANTHER" id="PTHR45569">
    <property type="entry name" value="SENSOR PROTEIN KDPD"/>
    <property type="match status" value="1"/>
</dbReference>
<dbReference type="InterPro" id="IPR038318">
    <property type="entry name" value="KdpD_sf"/>
</dbReference>
<dbReference type="GO" id="GO:0000155">
    <property type="term" value="F:phosphorelay sensor kinase activity"/>
    <property type="evidence" value="ECO:0007669"/>
    <property type="project" value="InterPro"/>
</dbReference>
<keyword evidence="9" id="KW-0067">ATP-binding</keyword>
<dbReference type="AlphaFoldDB" id="A0A1I6IYK2"/>
<evidence type="ECO:0000256" key="8">
    <source>
        <dbReference type="ARBA" id="ARBA00022777"/>
    </source>
</evidence>
<dbReference type="PRINTS" id="PR00344">
    <property type="entry name" value="BCTRLSENSOR"/>
</dbReference>
<evidence type="ECO:0000256" key="5">
    <source>
        <dbReference type="ARBA" id="ARBA00022679"/>
    </source>
</evidence>
<dbReference type="GO" id="GO:0005886">
    <property type="term" value="C:plasma membrane"/>
    <property type="evidence" value="ECO:0007669"/>
    <property type="project" value="TreeGrafter"/>
</dbReference>
<sequence>MNRSEMRHTEEEKQQRESRQGRENGNRAAKTPNPVIPSEEPETGTARGPLQQLIYKMFVTIPPIIERMNGWCVAFLLLVAATAVSAFFFEHMENPTANIALVYVVAVFFVARTTKNYRYGLAASFAAVIAVNYFYTFPYNQINFTMTGYPMTFLAMFSISSVTSAMITNMKEQAQALQDREKKLMEAEKERMRANLLRAVSHDLRTPLTSIIGSSTVYLENGSDMTEEQKNELIRHIREDSNWLLNMVENLLSVTRINSDNAAKVNKKPEPVEEVLEGAIARLKKRIEWAKVHAQLPDEFYMIPMDAILIEQVLINLMENSIVHSGTRHPIDVTVESDEDGIIFHVRDYGVGIPPERIRTIFDGTTSEPNNTGDVRKGMGIGLSICKAIVRAHDGEIWVRNMEPGAEFSFRLPRGQYKTDEDDRS</sequence>
<dbReference type="InterPro" id="IPR052023">
    <property type="entry name" value="Histidine_kinase_KdpD"/>
</dbReference>
<dbReference type="SUPFAM" id="SSF47384">
    <property type="entry name" value="Homodimeric domain of signal transducing histidine kinase"/>
    <property type="match status" value="1"/>
</dbReference>
<keyword evidence="7" id="KW-0547">Nucleotide-binding</keyword>
<reference evidence="17 18" key="1">
    <citation type="submission" date="2016-10" db="EMBL/GenBank/DDBJ databases">
        <authorList>
            <person name="de Groot N.N."/>
        </authorList>
    </citation>
    <scope>NUCLEOTIDE SEQUENCE [LARGE SCALE GENOMIC DNA]</scope>
    <source>
        <strain evidence="17 18">F</strain>
    </source>
</reference>
<feature type="coiled-coil region" evidence="13">
    <location>
        <begin position="167"/>
        <end position="197"/>
    </location>
</feature>
<dbReference type="Proteomes" id="UP000214760">
    <property type="component" value="Unassembled WGS sequence"/>
</dbReference>
<evidence type="ECO:0000256" key="6">
    <source>
        <dbReference type="ARBA" id="ARBA00022692"/>
    </source>
</evidence>
<feature type="transmembrane region" description="Helical" evidence="15">
    <location>
        <begin position="119"/>
        <end position="137"/>
    </location>
</feature>
<dbReference type="EMBL" id="FOZC01000004">
    <property type="protein sequence ID" value="SFR71773.1"/>
    <property type="molecule type" value="Genomic_DNA"/>
</dbReference>
<evidence type="ECO:0000256" key="9">
    <source>
        <dbReference type="ARBA" id="ARBA00022840"/>
    </source>
</evidence>
<keyword evidence="5" id="KW-0808">Transferase</keyword>
<evidence type="ECO:0000313" key="17">
    <source>
        <dbReference type="EMBL" id="SFR71773.1"/>
    </source>
</evidence>
<dbReference type="Gene3D" id="3.30.565.10">
    <property type="entry name" value="Histidine kinase-like ATPase, C-terminal domain"/>
    <property type="match status" value="1"/>
</dbReference>
<dbReference type="PROSITE" id="PS50109">
    <property type="entry name" value="HIS_KIN"/>
    <property type="match status" value="1"/>
</dbReference>
<comment type="subcellular location">
    <subcellularLocation>
        <location evidence="2">Membrane</location>
        <topology evidence="2">Multi-pass membrane protein</topology>
    </subcellularLocation>
</comment>
<evidence type="ECO:0000259" key="16">
    <source>
        <dbReference type="PROSITE" id="PS50109"/>
    </source>
</evidence>
<keyword evidence="8 17" id="KW-0418">Kinase</keyword>
<evidence type="ECO:0000256" key="3">
    <source>
        <dbReference type="ARBA" id="ARBA00012438"/>
    </source>
</evidence>
<dbReference type="SMART" id="SM00387">
    <property type="entry name" value="HATPase_c"/>
    <property type="match status" value="1"/>
</dbReference>
<evidence type="ECO:0000256" key="13">
    <source>
        <dbReference type="SAM" id="Coils"/>
    </source>
</evidence>
<accession>A0A1I6IYK2</accession>
<dbReference type="InterPro" id="IPR025201">
    <property type="entry name" value="KdpD_TM"/>
</dbReference>
<dbReference type="InterPro" id="IPR036097">
    <property type="entry name" value="HisK_dim/P_sf"/>
</dbReference>
<evidence type="ECO:0000256" key="1">
    <source>
        <dbReference type="ARBA" id="ARBA00000085"/>
    </source>
</evidence>
<feature type="transmembrane region" description="Helical" evidence="15">
    <location>
        <begin position="95"/>
        <end position="112"/>
    </location>
</feature>
<dbReference type="Pfam" id="PF13493">
    <property type="entry name" value="DUF4118"/>
    <property type="match status" value="1"/>
</dbReference>
<evidence type="ECO:0000256" key="10">
    <source>
        <dbReference type="ARBA" id="ARBA00022989"/>
    </source>
</evidence>
<feature type="transmembrane region" description="Helical" evidence="15">
    <location>
        <begin position="71"/>
        <end position="89"/>
    </location>
</feature>
<evidence type="ECO:0000256" key="14">
    <source>
        <dbReference type="SAM" id="MobiDB-lite"/>
    </source>
</evidence>
<keyword evidence="10 15" id="KW-1133">Transmembrane helix</keyword>
<feature type="region of interest" description="Disordered" evidence="14">
    <location>
        <begin position="1"/>
        <end position="45"/>
    </location>
</feature>
<dbReference type="SMART" id="SM00388">
    <property type="entry name" value="HisKA"/>
    <property type="match status" value="1"/>
</dbReference>
<evidence type="ECO:0000256" key="4">
    <source>
        <dbReference type="ARBA" id="ARBA00022553"/>
    </source>
</evidence>
<evidence type="ECO:0000256" key="15">
    <source>
        <dbReference type="SAM" id="Phobius"/>
    </source>
</evidence>
<organism evidence="17 18">
    <name type="scientific">[Clostridium] aminophilum</name>
    <dbReference type="NCBI Taxonomy" id="1526"/>
    <lineage>
        <taxon>Bacteria</taxon>
        <taxon>Bacillati</taxon>
        <taxon>Bacillota</taxon>
        <taxon>Clostridia</taxon>
        <taxon>Lachnospirales</taxon>
        <taxon>Lachnospiraceae</taxon>
    </lineage>
</organism>
<evidence type="ECO:0000256" key="2">
    <source>
        <dbReference type="ARBA" id="ARBA00004141"/>
    </source>
</evidence>
<keyword evidence="4" id="KW-0597">Phosphoprotein</keyword>
<keyword evidence="11" id="KW-0902">Two-component regulatory system</keyword>
<proteinExistence type="predicted"/>
<evidence type="ECO:0000313" key="18">
    <source>
        <dbReference type="Proteomes" id="UP000214760"/>
    </source>
</evidence>
<dbReference type="Gene3D" id="1.10.287.130">
    <property type="match status" value="1"/>
</dbReference>
<dbReference type="PANTHER" id="PTHR45569:SF1">
    <property type="entry name" value="SENSOR PROTEIN KDPD"/>
    <property type="match status" value="1"/>
</dbReference>
<dbReference type="InterPro" id="IPR003661">
    <property type="entry name" value="HisK_dim/P_dom"/>
</dbReference>
<dbReference type="InterPro" id="IPR004358">
    <property type="entry name" value="Sig_transdc_His_kin-like_C"/>
</dbReference>
<dbReference type="Gene3D" id="1.20.120.620">
    <property type="entry name" value="Backbone structure of the membrane domain of e. Coli histidine kinase receptor kdpd"/>
    <property type="match status" value="1"/>
</dbReference>
<feature type="compositionally biased region" description="Basic and acidic residues" evidence="14">
    <location>
        <begin position="1"/>
        <end position="25"/>
    </location>
</feature>
<dbReference type="CDD" id="cd00082">
    <property type="entry name" value="HisKA"/>
    <property type="match status" value="1"/>
</dbReference>
<dbReference type="SUPFAM" id="SSF55874">
    <property type="entry name" value="ATPase domain of HSP90 chaperone/DNA topoisomerase II/histidine kinase"/>
    <property type="match status" value="1"/>
</dbReference>
<dbReference type="InterPro" id="IPR036890">
    <property type="entry name" value="HATPase_C_sf"/>
</dbReference>
<name>A0A1I6IYK2_9FIRM</name>
<dbReference type="InterPro" id="IPR003594">
    <property type="entry name" value="HATPase_dom"/>
</dbReference>
<comment type="catalytic activity">
    <reaction evidence="1">
        <text>ATP + protein L-histidine = ADP + protein N-phospho-L-histidine.</text>
        <dbReference type="EC" id="2.7.13.3"/>
    </reaction>
</comment>
<feature type="domain" description="Histidine kinase" evidence="16">
    <location>
        <begin position="199"/>
        <end position="416"/>
    </location>
</feature>
<keyword evidence="6 15" id="KW-0812">Transmembrane</keyword>
<dbReference type="EC" id="2.7.13.3" evidence="3"/>
<protein>
    <recommendedName>
        <fullName evidence="3">histidine kinase</fullName>
        <ecNumber evidence="3">2.7.13.3</ecNumber>
    </recommendedName>
</protein>
<feature type="transmembrane region" description="Helical" evidence="15">
    <location>
        <begin position="149"/>
        <end position="168"/>
    </location>
</feature>
<dbReference type="InterPro" id="IPR005467">
    <property type="entry name" value="His_kinase_dom"/>
</dbReference>
<gene>
    <name evidence="17" type="ORF">SAMN02910262_00990</name>
</gene>
<evidence type="ECO:0000256" key="11">
    <source>
        <dbReference type="ARBA" id="ARBA00023012"/>
    </source>
</evidence>
<dbReference type="GO" id="GO:0005524">
    <property type="term" value="F:ATP binding"/>
    <property type="evidence" value="ECO:0007669"/>
    <property type="project" value="UniProtKB-KW"/>
</dbReference>
<keyword evidence="12 15" id="KW-0472">Membrane</keyword>
<keyword evidence="13" id="KW-0175">Coiled coil</keyword>